<dbReference type="OrthoDB" id="2019572at2759"/>
<dbReference type="SMART" id="SM00321">
    <property type="entry name" value="WSC"/>
    <property type="match status" value="2"/>
</dbReference>
<dbReference type="EMBL" id="RZGK01000002">
    <property type="protein sequence ID" value="KAF9701594.1"/>
    <property type="molecule type" value="Genomic_DNA"/>
</dbReference>
<keyword evidence="5" id="KW-1185">Reference proteome</keyword>
<feature type="region of interest" description="Disordered" evidence="2">
    <location>
        <begin position="471"/>
        <end position="490"/>
    </location>
</feature>
<dbReference type="InterPro" id="IPR051589">
    <property type="entry name" value="Sialate-O-sulfotransferase"/>
</dbReference>
<proteinExistence type="predicted"/>
<feature type="domain" description="WSC" evidence="3">
    <location>
        <begin position="104"/>
        <end position="196"/>
    </location>
</feature>
<evidence type="ECO:0000256" key="2">
    <source>
        <dbReference type="SAM" id="MobiDB-lite"/>
    </source>
</evidence>
<evidence type="ECO:0000313" key="5">
    <source>
        <dbReference type="Proteomes" id="UP000651452"/>
    </source>
</evidence>
<organism evidence="4 5">
    <name type="scientific">Ascochyta lentis</name>
    <dbReference type="NCBI Taxonomy" id="205686"/>
    <lineage>
        <taxon>Eukaryota</taxon>
        <taxon>Fungi</taxon>
        <taxon>Dikarya</taxon>
        <taxon>Ascomycota</taxon>
        <taxon>Pezizomycotina</taxon>
        <taxon>Dothideomycetes</taxon>
        <taxon>Pleosporomycetidae</taxon>
        <taxon>Pleosporales</taxon>
        <taxon>Pleosporineae</taxon>
        <taxon>Didymellaceae</taxon>
        <taxon>Ascochyta</taxon>
    </lineage>
</organism>
<keyword evidence="1" id="KW-0677">Repeat</keyword>
<evidence type="ECO:0000259" key="3">
    <source>
        <dbReference type="PROSITE" id="PS51212"/>
    </source>
</evidence>
<dbReference type="PANTHER" id="PTHR45964:SF5">
    <property type="entry name" value="WSCD FAMILY MEMBER CG9164"/>
    <property type="match status" value="1"/>
</dbReference>
<dbReference type="PROSITE" id="PS51212">
    <property type="entry name" value="WSC"/>
    <property type="match status" value="2"/>
</dbReference>
<accession>A0A8H7JDB1</accession>
<feature type="domain" description="WSC" evidence="3">
    <location>
        <begin position="1"/>
        <end position="91"/>
    </location>
</feature>
<name>A0A8H7JDB1_9PLEO</name>
<dbReference type="Proteomes" id="UP000651452">
    <property type="component" value="Unassembled WGS sequence"/>
</dbReference>
<reference evidence="4" key="1">
    <citation type="submission" date="2018-12" db="EMBL/GenBank/DDBJ databases">
        <authorList>
            <person name="Syme R.A."/>
            <person name="Farfan-Caceres L."/>
            <person name="Lichtenzveig J."/>
        </authorList>
    </citation>
    <scope>NUCLEOTIDE SEQUENCE</scope>
    <source>
        <strain evidence="4">Al4</strain>
    </source>
</reference>
<dbReference type="Pfam" id="PF01822">
    <property type="entry name" value="WSC"/>
    <property type="match status" value="2"/>
</dbReference>
<reference evidence="4" key="2">
    <citation type="submission" date="2020-09" db="EMBL/GenBank/DDBJ databases">
        <title>Reference genome assembly for Australian Ascochyta lentis isolate Al4.</title>
        <authorList>
            <person name="Lee R.C."/>
            <person name="Farfan-Caceres L.M."/>
            <person name="Debler J.W."/>
            <person name="Williams A.H."/>
            <person name="Henares B.M."/>
        </authorList>
    </citation>
    <scope>NUCLEOTIDE SEQUENCE</scope>
    <source>
        <strain evidence="4">Al4</strain>
    </source>
</reference>
<dbReference type="PANTHER" id="PTHR45964">
    <property type="entry name" value="WSCD FAMILY MEMBER CG9164"/>
    <property type="match status" value="1"/>
</dbReference>
<evidence type="ECO:0000313" key="4">
    <source>
        <dbReference type="EMBL" id="KAF9701594.1"/>
    </source>
</evidence>
<dbReference type="InterPro" id="IPR002889">
    <property type="entry name" value="WSC_carb-bd"/>
</dbReference>
<gene>
    <name evidence="4" type="ORF">EKO04_000359</name>
</gene>
<comment type="caution">
    <text evidence="4">The sequence shown here is derived from an EMBL/GenBank/DDBJ whole genome shotgun (WGS) entry which is preliminary data.</text>
</comment>
<evidence type="ECO:0000256" key="1">
    <source>
        <dbReference type="ARBA" id="ARBA00022737"/>
    </source>
</evidence>
<dbReference type="AlphaFoldDB" id="A0A8H7JDB1"/>
<sequence>MGSLAATLSLSSNLPIGWDYHGCWTDYGRRKLAGPSNYAYAGIEYGQECWCGHLLGAGSEVRNDTECDSRCPGAADEACGAGYRLNVFFCGLLSTQVINPGPPGTEYLGCLTDSVEARALSLFQTSEDDMTVFACTSSCKALGYTLAGLEYSRQCFCGDSIDNNATMTDEGCDMTCVGNSSEFCGGADRLNLYELEAGTTIPAPKASETSPLVPNCNPIAIPTTDAYALNGGFEQGLDNWSAVAYDPNLVPFDIGLTNDALEGCTALTAVPRSGITAQSAHFQTSTSFINMQPSRDYMVDLAIGHRAIVHQQTAMSDPKYTIRMSNRLLGRGTVCGFSSFPCPLTGLNNSTYMVLSMQFQADSPTEDLTVYLSWYNGNLDISLYLDSVSVGLAPDDAFVNTDPSESLSQLSSSAPLVARSLIATETTSSSVTSTLIKRASRISNTVSAPFRKCSALDPSVLTSSSPPYSSKSIPCPRTLPNSTRWSHPPPDITHKTLANSGFENGLRGWQFFPTGGTFDIATTNQSLEGCFAASVKPTSSHRGEKRAVTLQTHMSNLNSSHEWYTVELYIGYANATHKPANGISPVISMRYKNIISGDIERSISLCGFARIASYNSFSQPCSLFGADGAQYQSYGMDVRAFASSDGRYTNATEMEISVEIVWPAEAVEMPVYVDGFGVWEIERGSISR</sequence>
<protein>
    <recommendedName>
        <fullName evidence="3">WSC domain-containing protein</fullName>
    </recommendedName>
</protein>